<reference evidence="21 22" key="1">
    <citation type="submission" date="2016-07" db="EMBL/GenBank/DDBJ databases">
        <title>Pervasive Adenine N6-methylation of Active Genes in Fungi.</title>
        <authorList>
            <consortium name="DOE Joint Genome Institute"/>
            <person name="Mondo S.J."/>
            <person name="Dannebaum R.O."/>
            <person name="Kuo R.C."/>
            <person name="Labutti K."/>
            <person name="Haridas S."/>
            <person name="Kuo A."/>
            <person name="Salamov A."/>
            <person name="Ahrendt S.R."/>
            <person name="Lipzen A."/>
            <person name="Sullivan W."/>
            <person name="Andreopoulos W.B."/>
            <person name="Clum A."/>
            <person name="Lindquist E."/>
            <person name="Daum C."/>
            <person name="Ramamoorthy G.K."/>
            <person name="Gryganskyi A."/>
            <person name="Culley D."/>
            <person name="Magnuson J.K."/>
            <person name="James T.Y."/>
            <person name="O'Malley M.A."/>
            <person name="Stajich J.E."/>
            <person name="Spatafora J.W."/>
            <person name="Visel A."/>
            <person name="Grigoriev I.V."/>
        </authorList>
    </citation>
    <scope>NUCLEOTIDE SEQUENCE [LARGE SCALE GENOMIC DNA]</scope>
    <source>
        <strain evidence="21 22">12-1054</strain>
    </source>
</reference>
<keyword evidence="8 21" id="KW-0378">Hydrolase</keyword>
<sequence length="818" mass="90828">MALGLLRVPALIGGGITAAVVYVQYKVEEGTRYGKDLLKQGAEYVGGTWEFVKTRVEGATDFELPALEMPSWMAKALRFEEAASTKDKAQGEGSGGNGPNHDSEAAAVIAAGTAAAYTSSDEELPRKAPRDDQMMVLTRKMIEIRNLLKQVDQTEALTLPSIVVIGSQSSGKSSVLEALVGHEFLPKGTNMVTRRPIELTLINTPGASEYGSFPALGPTKITDFSQIQTMLTTMNKAVSDEECVSDDPIQLNIYSPNVPDLTLIDLPGYIQIQSKDQPTDLKWKIAELCDKYIQEPNLILAVCAADVDLANSPALRASRKVDPLGIRTLGVVTKMDLVTPDRGVATLKDANYPLSLGYIGVVCKAPQPSTSLFRRESALEVMSRNERAFFSASTEYADCDVGTSTLRSKLMSVLERSMAASLQRTSDAIRQELEEAAYQFKVQYNDRSLTAETYVAETIDAFKHDFKAFSATFGKLQVRSMLKAELDQRVLELVAERYWSDPKMIAWATQPNADAHWSRKLDATQSALTRMGVGRLSTTLVTSRLASEMENLANAGSLRNHPFAKEIICHAARDIMNARYHGTAEQVENCIKPYKFEVDVEREEWQASRQRAAQLMEEELKLCRRSYAALSNAVGARQLARVMEYAASGRETKESMGYSQALLEKGRQASFLTDREAVLLMRSKFLRSKACATTEGKYVCPEIFLDAVAQKLTQTAVLFINVELLSEFFYQFPRELDHRLIHNLSRQQVELFAKEDPKIKAHIELQEKKELLELALTKMESVMQIEKDKQQDERRQGDGQTAAGGTGSPPARRPYWKS</sequence>
<dbReference type="InterPro" id="IPR045063">
    <property type="entry name" value="Dynamin_N"/>
</dbReference>
<dbReference type="InterPro" id="IPR020850">
    <property type="entry name" value="GED_dom"/>
</dbReference>
<keyword evidence="11" id="KW-1133">Transmembrane helix</keyword>
<keyword evidence="5" id="KW-0479">Metal-binding</keyword>
<dbReference type="GO" id="GO:0003924">
    <property type="term" value="F:GTPase activity"/>
    <property type="evidence" value="ECO:0007669"/>
    <property type="project" value="InterPro"/>
</dbReference>
<feature type="domain" description="Dynamin-type G" evidence="20">
    <location>
        <begin position="156"/>
        <end position="423"/>
    </location>
</feature>
<dbReference type="InterPro" id="IPR022812">
    <property type="entry name" value="Dynamin"/>
</dbReference>
<dbReference type="PRINTS" id="PR00195">
    <property type="entry name" value="DYNAMIN"/>
</dbReference>
<evidence type="ECO:0000256" key="12">
    <source>
        <dbReference type="ARBA" id="ARBA00023128"/>
    </source>
</evidence>
<evidence type="ECO:0000256" key="5">
    <source>
        <dbReference type="ARBA" id="ARBA00022723"/>
    </source>
</evidence>
<evidence type="ECO:0000256" key="13">
    <source>
        <dbReference type="ARBA" id="ARBA00023134"/>
    </source>
</evidence>
<dbReference type="AlphaFoldDB" id="A0A1Y2EU28"/>
<name>A0A1Y2EU28_PROLT</name>
<dbReference type="GO" id="GO:0061024">
    <property type="term" value="P:membrane organization"/>
    <property type="evidence" value="ECO:0007669"/>
    <property type="project" value="UniProtKB-ARBA"/>
</dbReference>
<dbReference type="EMBL" id="MCFI01000027">
    <property type="protein sequence ID" value="ORY75070.1"/>
    <property type="molecule type" value="Genomic_DNA"/>
</dbReference>
<dbReference type="GO" id="GO:0031623">
    <property type="term" value="P:receptor internalization"/>
    <property type="evidence" value="ECO:0007669"/>
    <property type="project" value="TreeGrafter"/>
</dbReference>
<evidence type="ECO:0000256" key="9">
    <source>
        <dbReference type="ARBA" id="ARBA00022842"/>
    </source>
</evidence>
<keyword evidence="6 17" id="KW-0547">Nucleotide-binding</keyword>
<evidence type="ECO:0000256" key="16">
    <source>
        <dbReference type="ARBA" id="ARBA00048040"/>
    </source>
</evidence>
<dbReference type="GO" id="GO:0046872">
    <property type="term" value="F:metal ion binding"/>
    <property type="evidence" value="ECO:0007669"/>
    <property type="project" value="UniProtKB-KW"/>
</dbReference>
<evidence type="ECO:0000256" key="4">
    <source>
        <dbReference type="ARBA" id="ARBA00022692"/>
    </source>
</evidence>
<dbReference type="GO" id="GO:0005525">
    <property type="term" value="F:GTP binding"/>
    <property type="evidence" value="ECO:0007669"/>
    <property type="project" value="UniProtKB-KW"/>
</dbReference>
<dbReference type="PROSITE" id="PS51718">
    <property type="entry name" value="G_DYNAMIN_2"/>
    <property type="match status" value="1"/>
</dbReference>
<dbReference type="GO" id="GO:0005886">
    <property type="term" value="C:plasma membrane"/>
    <property type="evidence" value="ECO:0007669"/>
    <property type="project" value="TreeGrafter"/>
</dbReference>
<dbReference type="PROSITE" id="PS51388">
    <property type="entry name" value="GED"/>
    <property type="match status" value="1"/>
</dbReference>
<dbReference type="SUPFAM" id="SSF52540">
    <property type="entry name" value="P-loop containing nucleoside triphosphate hydrolases"/>
    <property type="match status" value="1"/>
</dbReference>
<dbReference type="InterPro" id="IPR030381">
    <property type="entry name" value="G_DYNAMIN_dom"/>
</dbReference>
<evidence type="ECO:0000256" key="6">
    <source>
        <dbReference type="ARBA" id="ARBA00022741"/>
    </source>
</evidence>
<comment type="similarity">
    <text evidence="17">Belongs to the TRAFAC class dynamin-like GTPase superfamily. Dynamin/Fzo/YdjA family.</text>
</comment>
<gene>
    <name evidence="21" type="ORF">BCR37DRAFT_403789</name>
</gene>
<evidence type="ECO:0000259" key="19">
    <source>
        <dbReference type="PROSITE" id="PS51388"/>
    </source>
</evidence>
<accession>A0A1Y2EU28</accession>
<dbReference type="Pfam" id="PF01031">
    <property type="entry name" value="Dynamin_M"/>
    <property type="match status" value="1"/>
</dbReference>
<evidence type="ECO:0000313" key="22">
    <source>
        <dbReference type="Proteomes" id="UP000193685"/>
    </source>
</evidence>
<comment type="subcellular location">
    <subcellularLocation>
        <location evidence="1">Mitochondrion inner membrane</location>
    </subcellularLocation>
    <subcellularLocation>
        <location evidence="2">Mitochondrion intermembrane space</location>
    </subcellularLocation>
</comment>
<dbReference type="OrthoDB" id="5061070at2759"/>
<dbReference type="CDD" id="cd08771">
    <property type="entry name" value="DLP_1"/>
    <property type="match status" value="1"/>
</dbReference>
<feature type="region of interest" description="Disordered" evidence="18">
    <location>
        <begin position="83"/>
        <end position="103"/>
    </location>
</feature>
<evidence type="ECO:0000256" key="10">
    <source>
        <dbReference type="ARBA" id="ARBA00022946"/>
    </source>
</evidence>
<dbReference type="InterPro" id="IPR027417">
    <property type="entry name" value="P-loop_NTPase"/>
</dbReference>
<evidence type="ECO:0000256" key="11">
    <source>
        <dbReference type="ARBA" id="ARBA00022989"/>
    </source>
</evidence>
<dbReference type="STRING" id="56484.A0A1Y2EU28"/>
<evidence type="ECO:0000256" key="14">
    <source>
        <dbReference type="ARBA" id="ARBA00023136"/>
    </source>
</evidence>
<dbReference type="Gene3D" id="3.40.50.300">
    <property type="entry name" value="P-loop containing nucleotide triphosphate hydrolases"/>
    <property type="match status" value="1"/>
</dbReference>
<evidence type="ECO:0000259" key="20">
    <source>
        <dbReference type="PROSITE" id="PS51718"/>
    </source>
</evidence>
<comment type="caution">
    <text evidence="21">The sequence shown here is derived from an EMBL/GenBank/DDBJ whole genome shotgun (WGS) entry which is preliminary data.</text>
</comment>
<keyword evidence="15" id="KW-1015">Disulfide bond</keyword>
<dbReference type="PROSITE" id="PS00410">
    <property type="entry name" value="G_DYNAMIN_1"/>
    <property type="match status" value="1"/>
</dbReference>
<dbReference type="InterPro" id="IPR056495">
    <property type="entry name" value="LIS_MGM1"/>
</dbReference>
<dbReference type="InterPro" id="IPR000375">
    <property type="entry name" value="Dynamin_stalk"/>
</dbReference>
<dbReference type="Proteomes" id="UP000193685">
    <property type="component" value="Unassembled WGS sequence"/>
</dbReference>
<evidence type="ECO:0000256" key="7">
    <source>
        <dbReference type="ARBA" id="ARBA00022792"/>
    </source>
</evidence>
<dbReference type="GO" id="GO:0008017">
    <property type="term" value="F:microtubule binding"/>
    <property type="evidence" value="ECO:0007669"/>
    <property type="project" value="TreeGrafter"/>
</dbReference>
<evidence type="ECO:0000256" key="17">
    <source>
        <dbReference type="RuleBase" id="RU003932"/>
    </source>
</evidence>
<evidence type="ECO:0000256" key="1">
    <source>
        <dbReference type="ARBA" id="ARBA00004273"/>
    </source>
</evidence>
<comment type="catalytic activity">
    <reaction evidence="16">
        <text>GTP + H2O = GDP + phosphate + H(+)</text>
        <dbReference type="Rhea" id="RHEA:19669"/>
        <dbReference type="ChEBI" id="CHEBI:15377"/>
        <dbReference type="ChEBI" id="CHEBI:15378"/>
        <dbReference type="ChEBI" id="CHEBI:37565"/>
        <dbReference type="ChEBI" id="CHEBI:43474"/>
        <dbReference type="ChEBI" id="CHEBI:58189"/>
        <dbReference type="EC" id="3.6.5.5"/>
    </reaction>
</comment>
<evidence type="ECO:0000256" key="18">
    <source>
        <dbReference type="SAM" id="MobiDB-lite"/>
    </source>
</evidence>
<dbReference type="RefSeq" id="XP_040722182.1">
    <property type="nucleotide sequence ID" value="XM_040872034.1"/>
</dbReference>
<dbReference type="PANTHER" id="PTHR11566">
    <property type="entry name" value="DYNAMIN"/>
    <property type="match status" value="1"/>
</dbReference>
<dbReference type="GeneID" id="63788633"/>
<dbReference type="PANTHER" id="PTHR11566:SF212">
    <property type="entry name" value="DYNAMIN"/>
    <property type="match status" value="1"/>
</dbReference>
<keyword evidence="13 17" id="KW-0342">GTP-binding</keyword>
<dbReference type="FunFam" id="3.40.50.300:FF:000741">
    <property type="entry name" value="Putative mitochondrial dynamin GTPase"/>
    <property type="match status" value="1"/>
</dbReference>
<feature type="region of interest" description="Disordered" evidence="18">
    <location>
        <begin position="785"/>
        <end position="818"/>
    </location>
</feature>
<keyword evidence="9" id="KW-0460">Magnesium</keyword>
<evidence type="ECO:0000313" key="21">
    <source>
        <dbReference type="EMBL" id="ORY75070.1"/>
    </source>
</evidence>
<dbReference type="GO" id="GO:0005758">
    <property type="term" value="C:mitochondrial intermembrane space"/>
    <property type="evidence" value="ECO:0007669"/>
    <property type="project" value="UniProtKB-SubCell"/>
</dbReference>
<evidence type="ECO:0000256" key="15">
    <source>
        <dbReference type="ARBA" id="ARBA00023157"/>
    </source>
</evidence>
<keyword evidence="7" id="KW-0999">Mitochondrion inner membrane</keyword>
<evidence type="ECO:0000256" key="8">
    <source>
        <dbReference type="ARBA" id="ARBA00022801"/>
    </source>
</evidence>
<feature type="domain" description="GED" evidence="19">
    <location>
        <begin position="694"/>
        <end position="787"/>
    </location>
</feature>
<feature type="compositionally biased region" description="Basic and acidic residues" evidence="18">
    <location>
        <begin position="785"/>
        <end position="797"/>
    </location>
</feature>
<dbReference type="SMART" id="SM00053">
    <property type="entry name" value="DYNc"/>
    <property type="match status" value="1"/>
</dbReference>
<dbReference type="Pfam" id="PF24550">
    <property type="entry name" value="LIS_MGM1"/>
    <property type="match status" value="1"/>
</dbReference>
<protein>
    <recommendedName>
        <fullName evidence="3">dynamin GTPase</fullName>
        <ecNumber evidence="3">3.6.5.5</ecNumber>
    </recommendedName>
</protein>
<dbReference type="EC" id="3.6.5.5" evidence="3"/>
<dbReference type="GO" id="GO:0005743">
    <property type="term" value="C:mitochondrial inner membrane"/>
    <property type="evidence" value="ECO:0007669"/>
    <property type="project" value="UniProtKB-SubCell"/>
</dbReference>
<dbReference type="InterPro" id="IPR019762">
    <property type="entry name" value="Dynamin_GTPase_CS"/>
</dbReference>
<dbReference type="GO" id="GO:0005874">
    <property type="term" value="C:microtubule"/>
    <property type="evidence" value="ECO:0007669"/>
    <property type="project" value="TreeGrafter"/>
</dbReference>
<keyword evidence="22" id="KW-1185">Reference proteome</keyword>
<keyword evidence="12" id="KW-0496">Mitochondrion</keyword>
<evidence type="ECO:0000256" key="3">
    <source>
        <dbReference type="ARBA" id="ARBA00011980"/>
    </source>
</evidence>
<organism evidence="21 22">
    <name type="scientific">Protomyces lactucae-debilis</name>
    <dbReference type="NCBI Taxonomy" id="2754530"/>
    <lineage>
        <taxon>Eukaryota</taxon>
        <taxon>Fungi</taxon>
        <taxon>Dikarya</taxon>
        <taxon>Ascomycota</taxon>
        <taxon>Taphrinomycotina</taxon>
        <taxon>Taphrinomycetes</taxon>
        <taxon>Taphrinales</taxon>
        <taxon>Protomycetaceae</taxon>
        <taxon>Protomyces</taxon>
    </lineage>
</organism>
<dbReference type="OMA" id="PLKMGYV"/>
<dbReference type="InterPro" id="IPR001401">
    <property type="entry name" value="Dynamin_GTPase"/>
</dbReference>
<keyword evidence="10" id="KW-0809">Transit peptide</keyword>
<evidence type="ECO:0000256" key="2">
    <source>
        <dbReference type="ARBA" id="ARBA00004569"/>
    </source>
</evidence>
<keyword evidence="14" id="KW-0472">Membrane</keyword>
<keyword evidence="4" id="KW-0812">Transmembrane</keyword>
<proteinExistence type="inferred from homology"/>
<dbReference type="Pfam" id="PF00350">
    <property type="entry name" value="Dynamin_N"/>
    <property type="match status" value="1"/>
</dbReference>